<feature type="transmembrane region" description="Helical" evidence="1">
    <location>
        <begin position="97"/>
        <end position="119"/>
    </location>
</feature>
<evidence type="ECO:0000313" key="3">
    <source>
        <dbReference type="Proteomes" id="UP001530377"/>
    </source>
</evidence>
<keyword evidence="1" id="KW-0812">Transmembrane</keyword>
<organism evidence="2 3">
    <name type="scientific">Cyclostephanos tholiformis</name>
    <dbReference type="NCBI Taxonomy" id="382380"/>
    <lineage>
        <taxon>Eukaryota</taxon>
        <taxon>Sar</taxon>
        <taxon>Stramenopiles</taxon>
        <taxon>Ochrophyta</taxon>
        <taxon>Bacillariophyta</taxon>
        <taxon>Coscinodiscophyceae</taxon>
        <taxon>Thalassiosirophycidae</taxon>
        <taxon>Stephanodiscales</taxon>
        <taxon>Stephanodiscaceae</taxon>
        <taxon>Cyclostephanos</taxon>
    </lineage>
</organism>
<accession>A0ABD3RP79</accession>
<proteinExistence type="predicted"/>
<dbReference type="AlphaFoldDB" id="A0ABD3RP79"/>
<feature type="transmembrane region" description="Helical" evidence="1">
    <location>
        <begin position="248"/>
        <end position="269"/>
    </location>
</feature>
<comment type="caution">
    <text evidence="2">The sequence shown here is derived from an EMBL/GenBank/DDBJ whole genome shotgun (WGS) entry which is preliminary data.</text>
</comment>
<evidence type="ECO:0000256" key="1">
    <source>
        <dbReference type="SAM" id="Phobius"/>
    </source>
</evidence>
<feature type="transmembrane region" description="Helical" evidence="1">
    <location>
        <begin position="21"/>
        <end position="42"/>
    </location>
</feature>
<sequence length="1087" mass="121280">MRPSRNAESHSLVISRIDRHFRICAIGVLCTYAILVFTSYAIVPDEDILRLHGPERVGALAASLAIGASFVSHVVSIMGGFAMKWGTGPRAIDDSSGILVGALTVQIVALTTDVLMAFFPVPTAIDPVLGTRVLVLRWCEWCPCAAFMTFMMEGADLHWPGDEPPSDFLRTKYLHAVMQGGAVFLGLIFPFCPGHQSWMTCMAMSICLYGTNFPRLASRTRDVPSTLPEGATTEELERFNSARIALRLRYATTAVWSVIVVLFFASSVYGPRYAPEGSFLRHPSANALCECFFDVLSKVMFLAVIMEVHGAVFDPGARTERRLAELRKLMAAVWESSSDVIAISVRTRPNSDVTSTMLSPAFYGLGSGDGPSRNMPSEQVKDLYCRKSILYQLTVESLVEEENNNGPRVKPEMISHVEQTDFNAQGRGARVRDHHLIFDEDTVTPETGSLRAVSDVVARAWTTKGHEFAFTHDLVWTNHQIGKERVVHAEATVSRMDENALIVIVRDISERVRAFEAEKQIVFETTSRQKDAEANRFTRHEVKNGLLAAIGLYESLCDAQRSQLTRSLRGSIDLDYPDDDVVRCMNELGKSLHETLDTIQIEAMTRDLIHDLYRPKKEKINISSVLSGSANDHSHSFVGGMGNLIRFPLITRPSPLPMFIYDPNLLRYLHKEALSNACKYGKIGAVVLTEILYDEKLQKMYINVINLPGEFHGKLVAMGPDAVEMVFTKGCQLHESLRGDGTCSRAPRKKSQAAALPGNGAWILKKCANMMKGECTITFEESRTVFSLTIPAKPIRPQDKERISNLAIDVKTFSLPDRVWGIAIDDSKVQMKLLAKFFEFAGIQRDRIKVFGENAAEIMSFVDYVVNFMDENKGEYVLLIADENLDIMDEASTHVTISGSQLVENIRLRLLPEQEMKLVSLIRSANDSLSDVAIYNSRAHGFIPKAPIKKGNVLEALAPLWIARYPLETVIDDDSQSCFSRVDSETDSLDSSIASRNDLITSTPLEIMNTVNEINALISMGSMVENWMTIWEKLHVLKGDLLTLQVGSQVISAVGMINSFRTIHSNEDREERWTLLREHISNWLHNK</sequence>
<keyword evidence="3" id="KW-1185">Reference proteome</keyword>
<dbReference type="EMBL" id="JALLPB020000411">
    <property type="protein sequence ID" value="KAL3809400.1"/>
    <property type="molecule type" value="Genomic_DNA"/>
</dbReference>
<dbReference type="Proteomes" id="UP001530377">
    <property type="component" value="Unassembled WGS sequence"/>
</dbReference>
<keyword evidence="1" id="KW-1133">Transmembrane helix</keyword>
<protein>
    <submittedName>
        <fullName evidence="2">Uncharacterized protein</fullName>
    </submittedName>
</protein>
<gene>
    <name evidence="2" type="ORF">ACHAXA_004581</name>
</gene>
<feature type="transmembrane region" description="Helical" evidence="1">
    <location>
        <begin position="173"/>
        <end position="192"/>
    </location>
</feature>
<evidence type="ECO:0000313" key="2">
    <source>
        <dbReference type="EMBL" id="KAL3809400.1"/>
    </source>
</evidence>
<name>A0ABD3RP79_9STRA</name>
<keyword evidence="1" id="KW-0472">Membrane</keyword>
<feature type="transmembrane region" description="Helical" evidence="1">
    <location>
        <begin position="62"/>
        <end position="85"/>
    </location>
</feature>
<reference evidence="2 3" key="1">
    <citation type="submission" date="2024-10" db="EMBL/GenBank/DDBJ databases">
        <title>Updated reference genomes for cyclostephanoid diatoms.</title>
        <authorList>
            <person name="Roberts W.R."/>
            <person name="Alverson A.J."/>
        </authorList>
    </citation>
    <scope>NUCLEOTIDE SEQUENCE [LARGE SCALE GENOMIC DNA]</scope>
    <source>
        <strain evidence="2 3">AJA228-03</strain>
    </source>
</reference>